<accession>A0A6L5X063</accession>
<dbReference type="SUPFAM" id="SSF55729">
    <property type="entry name" value="Acyl-CoA N-acyltransferases (Nat)"/>
    <property type="match status" value="1"/>
</dbReference>
<evidence type="ECO:0000313" key="4">
    <source>
        <dbReference type="EMBL" id="MSS13759.1"/>
    </source>
</evidence>
<gene>
    <name evidence="4" type="ORF">FYJ35_01645</name>
</gene>
<dbReference type="Proteomes" id="UP000481852">
    <property type="component" value="Unassembled WGS sequence"/>
</dbReference>
<dbReference type="PROSITE" id="PS51186">
    <property type="entry name" value="GNAT"/>
    <property type="match status" value="1"/>
</dbReference>
<dbReference type="PANTHER" id="PTHR43072">
    <property type="entry name" value="N-ACETYLTRANSFERASE"/>
    <property type="match status" value="1"/>
</dbReference>
<dbReference type="Pfam" id="PF00583">
    <property type="entry name" value="Acetyltransf_1"/>
    <property type="match status" value="1"/>
</dbReference>
<reference evidence="4 5" key="1">
    <citation type="submission" date="2019-08" db="EMBL/GenBank/DDBJ databases">
        <title>In-depth cultivation of the pig gut microbiome towards novel bacterial diversity and tailored functional studies.</title>
        <authorList>
            <person name="Wylensek D."/>
            <person name="Hitch T.C.A."/>
            <person name="Clavel T."/>
        </authorList>
    </citation>
    <scope>NUCLEOTIDE SEQUENCE [LARGE SCALE GENOMIC DNA]</scope>
    <source>
        <strain evidence="4 5">Oil+RF-744-WCA-WT-11</strain>
    </source>
</reference>
<organism evidence="4 5">
    <name type="scientific">Porcincola intestinalis</name>
    <dbReference type="NCBI Taxonomy" id="2606632"/>
    <lineage>
        <taxon>Bacteria</taxon>
        <taxon>Bacillati</taxon>
        <taxon>Bacillota</taxon>
        <taxon>Clostridia</taxon>
        <taxon>Lachnospirales</taxon>
        <taxon>Lachnospiraceae</taxon>
        <taxon>Porcincola</taxon>
    </lineage>
</organism>
<dbReference type="GO" id="GO:0016747">
    <property type="term" value="F:acyltransferase activity, transferring groups other than amino-acyl groups"/>
    <property type="evidence" value="ECO:0007669"/>
    <property type="project" value="InterPro"/>
</dbReference>
<evidence type="ECO:0000259" key="3">
    <source>
        <dbReference type="PROSITE" id="PS51186"/>
    </source>
</evidence>
<evidence type="ECO:0000256" key="2">
    <source>
        <dbReference type="ARBA" id="ARBA00023315"/>
    </source>
</evidence>
<dbReference type="InterPro" id="IPR016181">
    <property type="entry name" value="Acyl_CoA_acyltransferase"/>
</dbReference>
<keyword evidence="1 4" id="KW-0808">Transferase</keyword>
<dbReference type="RefSeq" id="WP_154522185.1">
    <property type="nucleotide sequence ID" value="NZ_VULZ01000001.1"/>
</dbReference>
<keyword evidence="5" id="KW-1185">Reference proteome</keyword>
<comment type="caution">
    <text evidence="4">The sequence shown here is derived from an EMBL/GenBank/DDBJ whole genome shotgun (WGS) entry which is preliminary data.</text>
</comment>
<evidence type="ECO:0000256" key="1">
    <source>
        <dbReference type="ARBA" id="ARBA00022679"/>
    </source>
</evidence>
<keyword evidence="2" id="KW-0012">Acyltransferase</keyword>
<name>A0A6L5X063_9FIRM</name>
<feature type="domain" description="N-acetyltransferase" evidence="3">
    <location>
        <begin position="29"/>
        <end position="182"/>
    </location>
</feature>
<dbReference type="InterPro" id="IPR000182">
    <property type="entry name" value="GNAT_dom"/>
</dbReference>
<dbReference type="AlphaFoldDB" id="A0A6L5X063"/>
<dbReference type="CDD" id="cd04301">
    <property type="entry name" value="NAT_SF"/>
    <property type="match status" value="1"/>
</dbReference>
<sequence>MKYEQKVMLKNGKEALIRNCTGADGSAVLDVFTLAHEQTDYLLSYPDEKSFDAEQEAGDLEEKMNSPDEIELAAIIDGKIAGIAGIGAVGRKYKVRHRADFGISVLKEYWGLGLGRILTKASIHCAREAGYQQLELNVVGENERAVSLYRSVGFQEFGRNPRGFNSRFSGYQELVYMLLELDNI</sequence>
<dbReference type="PANTHER" id="PTHR43072:SF23">
    <property type="entry name" value="UPF0039 PROTEIN C11D3.02C"/>
    <property type="match status" value="1"/>
</dbReference>
<evidence type="ECO:0000313" key="5">
    <source>
        <dbReference type="Proteomes" id="UP000481852"/>
    </source>
</evidence>
<dbReference type="EMBL" id="VULZ01000001">
    <property type="protein sequence ID" value="MSS13759.1"/>
    <property type="molecule type" value="Genomic_DNA"/>
</dbReference>
<proteinExistence type="predicted"/>
<protein>
    <submittedName>
        <fullName evidence="4">GNAT family N-acetyltransferase</fullName>
    </submittedName>
</protein>
<dbReference type="Gene3D" id="3.40.630.30">
    <property type="match status" value="1"/>
</dbReference>